<keyword evidence="3" id="KW-0472">Membrane</keyword>
<keyword evidence="3" id="KW-0812">Transmembrane</keyword>
<organism evidence="4 5">
    <name type="scientific">Penicillium cf. viridicatum</name>
    <dbReference type="NCBI Taxonomy" id="2972119"/>
    <lineage>
        <taxon>Eukaryota</taxon>
        <taxon>Fungi</taxon>
        <taxon>Dikarya</taxon>
        <taxon>Ascomycota</taxon>
        <taxon>Pezizomycotina</taxon>
        <taxon>Eurotiomycetes</taxon>
        <taxon>Eurotiomycetidae</taxon>
        <taxon>Eurotiales</taxon>
        <taxon>Aspergillaceae</taxon>
        <taxon>Penicillium</taxon>
    </lineage>
</organism>
<protein>
    <recommendedName>
        <fullName evidence="6">Cyclochlorotine biosynthesis protein O</fullName>
    </recommendedName>
</protein>
<dbReference type="InterPro" id="IPR021765">
    <property type="entry name" value="UstYa-like"/>
</dbReference>
<reference evidence="4" key="2">
    <citation type="journal article" date="2023" name="IMA Fungus">
        <title>Comparative genomic study of the Penicillium genus elucidates a diverse pangenome and 15 lateral gene transfer events.</title>
        <authorList>
            <person name="Petersen C."/>
            <person name="Sorensen T."/>
            <person name="Nielsen M.R."/>
            <person name="Sondergaard T.E."/>
            <person name="Sorensen J.L."/>
            <person name="Fitzpatrick D.A."/>
            <person name="Frisvad J.C."/>
            <person name="Nielsen K.L."/>
        </authorList>
    </citation>
    <scope>NUCLEOTIDE SEQUENCE</scope>
    <source>
        <strain evidence="4">IBT 20477</strain>
    </source>
</reference>
<dbReference type="PANTHER" id="PTHR33365:SF4">
    <property type="entry name" value="CYCLOCHLOROTINE BIOSYNTHESIS PROTEIN O"/>
    <property type="match status" value="1"/>
</dbReference>
<dbReference type="AlphaFoldDB" id="A0A9W9LY89"/>
<keyword evidence="3" id="KW-1133">Transmembrane helix</keyword>
<accession>A0A9W9LY89</accession>
<comment type="similarity">
    <text evidence="2">Belongs to the ustYa family.</text>
</comment>
<proteinExistence type="inferred from homology"/>
<sequence>MKAGRGYSGVSDGDDSDEFDSSSHLGGRIISYCGSHFVQMAWSLICVLMFLSGGIMILAAQRWKPSDRECAAQLSIWSPLLEAVEYEERNSASTFTMERSGFTGTPSRQLEAKWKSLVEVPTVVIPPERLPSLNRSAEQGFVPTSPNSSAYGYVAGIEVFHHLHCLNVLRQYAWRDAYPEELLPSLFRYNSPFAVRAHVDHCTETVRLALMCNADVTPYLLYEQEAEPGSKVPAREDFQAFHKCRKFDRLLDWVNTNGVMPPWLQKGNST</sequence>
<dbReference type="EMBL" id="JAPQKQ010000009">
    <property type="protein sequence ID" value="KAJ5182348.1"/>
    <property type="molecule type" value="Genomic_DNA"/>
</dbReference>
<dbReference type="PANTHER" id="PTHR33365">
    <property type="entry name" value="YALI0B05434P"/>
    <property type="match status" value="1"/>
</dbReference>
<dbReference type="GO" id="GO:0043386">
    <property type="term" value="P:mycotoxin biosynthetic process"/>
    <property type="evidence" value="ECO:0007669"/>
    <property type="project" value="InterPro"/>
</dbReference>
<comment type="pathway">
    <text evidence="1">Mycotoxin biosynthesis.</text>
</comment>
<evidence type="ECO:0000313" key="5">
    <source>
        <dbReference type="Proteomes" id="UP001150942"/>
    </source>
</evidence>
<dbReference type="Proteomes" id="UP001150942">
    <property type="component" value="Unassembled WGS sequence"/>
</dbReference>
<evidence type="ECO:0008006" key="6">
    <source>
        <dbReference type="Google" id="ProtNLM"/>
    </source>
</evidence>
<evidence type="ECO:0000256" key="2">
    <source>
        <dbReference type="ARBA" id="ARBA00035112"/>
    </source>
</evidence>
<comment type="caution">
    <text evidence="4">The sequence shown here is derived from an EMBL/GenBank/DDBJ whole genome shotgun (WGS) entry which is preliminary data.</text>
</comment>
<feature type="transmembrane region" description="Helical" evidence="3">
    <location>
        <begin position="40"/>
        <end position="59"/>
    </location>
</feature>
<evidence type="ECO:0000313" key="4">
    <source>
        <dbReference type="EMBL" id="KAJ5182348.1"/>
    </source>
</evidence>
<evidence type="ECO:0000256" key="3">
    <source>
        <dbReference type="SAM" id="Phobius"/>
    </source>
</evidence>
<dbReference type="OrthoDB" id="3687641at2759"/>
<reference evidence="4" key="1">
    <citation type="submission" date="2022-11" db="EMBL/GenBank/DDBJ databases">
        <authorList>
            <person name="Petersen C."/>
        </authorList>
    </citation>
    <scope>NUCLEOTIDE SEQUENCE</scope>
    <source>
        <strain evidence="4">IBT 20477</strain>
    </source>
</reference>
<gene>
    <name evidence="4" type="ORF">N7449_012495</name>
</gene>
<evidence type="ECO:0000256" key="1">
    <source>
        <dbReference type="ARBA" id="ARBA00004685"/>
    </source>
</evidence>
<name>A0A9W9LY89_9EURO</name>
<dbReference type="Pfam" id="PF11807">
    <property type="entry name" value="UstYa"/>
    <property type="match status" value="1"/>
</dbReference>
<keyword evidence="5" id="KW-1185">Reference proteome</keyword>